<keyword evidence="1" id="KW-0732">Signal</keyword>
<evidence type="ECO:0000256" key="1">
    <source>
        <dbReference type="SAM" id="SignalP"/>
    </source>
</evidence>
<gene>
    <name evidence="3" type="ORF">V8G58_00785</name>
</gene>
<dbReference type="InterPro" id="IPR007314">
    <property type="entry name" value="Cofac_haem-bd_dom"/>
</dbReference>
<organism evidence="3 4">
    <name type="scientific">Gaetbulibacter aestuarii</name>
    <dbReference type="NCBI Taxonomy" id="1502358"/>
    <lineage>
        <taxon>Bacteria</taxon>
        <taxon>Pseudomonadati</taxon>
        <taxon>Bacteroidota</taxon>
        <taxon>Flavobacteriia</taxon>
        <taxon>Flavobacteriales</taxon>
        <taxon>Flavobacteriaceae</taxon>
        <taxon>Gaetbulibacter</taxon>
    </lineage>
</organism>
<name>A0ABW7MUD8_9FLAO</name>
<sequence>MKKTTLVLVLMLLFLNTIQAQHKYAYKIYTNKGKSISYGKMIKKLDVADVVFFGEFHNNSISHWLQLELVKDRSKKSNLVLGAEMFEADQQSALNDYLEGKLNQKALDTVITLWPNYHTDYKPLVDFAMENKLPFIATNIPRRFANEVYKKGGFEALVPLTQEQKEWMAPLPIAFDINLPQYQNMLKMMGDHGTVDMVKAQAMKDATMAYFISKNLKKQTQFIHFNGSYHSNYKEGIVWYLHQYKPSLEIKTITTVEQENIEKLDKENFDKADFIICVDADVTKTY</sequence>
<dbReference type="Proteomes" id="UP001610100">
    <property type="component" value="Unassembled WGS sequence"/>
</dbReference>
<feature type="domain" description="Haem-binding uptake Tiki superfamily ChaN" evidence="2">
    <location>
        <begin position="41"/>
        <end position="241"/>
    </location>
</feature>
<dbReference type="RefSeq" id="WP_344738649.1">
    <property type="nucleotide sequence ID" value="NZ_BAABAY010000001.1"/>
</dbReference>
<keyword evidence="3" id="KW-0449">Lipoprotein</keyword>
<evidence type="ECO:0000259" key="2">
    <source>
        <dbReference type="Pfam" id="PF04187"/>
    </source>
</evidence>
<comment type="caution">
    <text evidence="3">The sequence shown here is derived from an EMBL/GenBank/DDBJ whole genome shotgun (WGS) entry which is preliminary data.</text>
</comment>
<evidence type="ECO:0000313" key="4">
    <source>
        <dbReference type="Proteomes" id="UP001610100"/>
    </source>
</evidence>
<protein>
    <submittedName>
        <fullName evidence="3">ChaN family lipoprotein</fullName>
    </submittedName>
</protein>
<feature type="chain" id="PRO_5046402198" evidence="1">
    <location>
        <begin position="21"/>
        <end position="286"/>
    </location>
</feature>
<dbReference type="Gene3D" id="3.40.50.11550">
    <property type="match status" value="2"/>
</dbReference>
<dbReference type="Pfam" id="PF04187">
    <property type="entry name" value="Cofac_haem_bdg"/>
    <property type="match status" value="1"/>
</dbReference>
<evidence type="ECO:0000313" key="3">
    <source>
        <dbReference type="EMBL" id="MFH6770451.1"/>
    </source>
</evidence>
<dbReference type="EMBL" id="JBAWKB010000001">
    <property type="protein sequence ID" value="MFH6770451.1"/>
    <property type="molecule type" value="Genomic_DNA"/>
</dbReference>
<proteinExistence type="predicted"/>
<dbReference type="SUPFAM" id="SSF159501">
    <property type="entry name" value="EreA/ChaN-like"/>
    <property type="match status" value="1"/>
</dbReference>
<dbReference type="CDD" id="cd14727">
    <property type="entry name" value="ChanN-like"/>
    <property type="match status" value="1"/>
</dbReference>
<accession>A0ABW7MUD8</accession>
<reference evidence="3 4" key="1">
    <citation type="submission" date="2024-02" db="EMBL/GenBank/DDBJ databases">
        <title>A Gaetbulibacter species isolated from tidal flats and genomic insights of their niches.</title>
        <authorList>
            <person name="Ye Y."/>
        </authorList>
    </citation>
    <scope>NUCLEOTIDE SEQUENCE [LARGE SCALE GENOMIC DNA]</scope>
    <source>
        <strain evidence="3 4">KYW382</strain>
    </source>
</reference>
<keyword evidence="4" id="KW-1185">Reference proteome</keyword>
<feature type="signal peptide" evidence="1">
    <location>
        <begin position="1"/>
        <end position="20"/>
    </location>
</feature>